<evidence type="ECO:0000313" key="4">
    <source>
        <dbReference type="Proteomes" id="UP000183788"/>
    </source>
</evidence>
<reference evidence="2 4" key="1">
    <citation type="submission" date="2016-11" db="EMBL/GenBank/DDBJ databases">
        <authorList>
            <person name="Jaros S."/>
            <person name="Januszkiewicz K."/>
            <person name="Wedrychowicz H."/>
        </authorList>
    </citation>
    <scope>NUCLEOTIDE SEQUENCE [LARGE SCALE GENOMIC DNA]</scope>
    <source>
        <strain evidence="2 4">DSM 784</strain>
    </source>
</reference>
<dbReference type="STRING" id="1004.SAMN05661012_05555"/>
<keyword evidence="1" id="KW-0472">Membrane</keyword>
<dbReference type="EMBL" id="FPIZ01000024">
    <property type="protein sequence ID" value="SFW84458.1"/>
    <property type="molecule type" value="Genomic_DNA"/>
</dbReference>
<feature type="transmembrane region" description="Helical" evidence="1">
    <location>
        <begin position="41"/>
        <end position="61"/>
    </location>
</feature>
<reference evidence="3 5" key="2">
    <citation type="submission" date="2023-11" db="EMBL/GenBank/DDBJ databases">
        <title>MicrobeMod: A computational toolkit for identifying prokaryotic methylation and restriction-modification with nanopore sequencing.</title>
        <authorList>
            <person name="Crits-Christoph A."/>
            <person name="Kang S.C."/>
            <person name="Lee H."/>
            <person name="Ostrov N."/>
        </authorList>
    </citation>
    <scope>NUCLEOTIDE SEQUENCE [LARGE SCALE GENOMIC DNA]</scope>
    <source>
        <strain evidence="3 5">ATCC 23090</strain>
    </source>
</reference>
<dbReference type="Proteomes" id="UP000183788">
    <property type="component" value="Unassembled WGS sequence"/>
</dbReference>
<keyword evidence="1" id="KW-0812">Transmembrane</keyword>
<dbReference type="EMBL" id="CP140154">
    <property type="protein sequence ID" value="WQG89893.1"/>
    <property type="molecule type" value="Genomic_DNA"/>
</dbReference>
<sequence length="107" mass="11840">MKLDTLLKSVEPDQPSADFTRKVMNALPQKKTIPPIISQKTGWAIAGGIAACVAVILLNNTAPINSHGRMSQVFTLLHTDYFLLIPIIVAICLVMWLDYIFQSQTTK</sequence>
<keyword evidence="5" id="KW-1185">Reference proteome</keyword>
<evidence type="ECO:0000256" key="1">
    <source>
        <dbReference type="SAM" id="Phobius"/>
    </source>
</evidence>
<keyword evidence="1" id="KW-1133">Transmembrane helix</keyword>
<dbReference type="AlphaFoldDB" id="A0A1K1SJJ6"/>
<organism evidence="2 4">
    <name type="scientific">Chitinophaga sancti</name>
    <dbReference type="NCBI Taxonomy" id="1004"/>
    <lineage>
        <taxon>Bacteria</taxon>
        <taxon>Pseudomonadati</taxon>
        <taxon>Bacteroidota</taxon>
        <taxon>Chitinophagia</taxon>
        <taxon>Chitinophagales</taxon>
        <taxon>Chitinophagaceae</taxon>
        <taxon>Chitinophaga</taxon>
    </lineage>
</organism>
<evidence type="ECO:0000313" key="2">
    <source>
        <dbReference type="EMBL" id="SFW84458.1"/>
    </source>
</evidence>
<dbReference type="OrthoDB" id="9875326at2"/>
<feature type="transmembrane region" description="Helical" evidence="1">
    <location>
        <begin position="81"/>
        <end position="101"/>
    </location>
</feature>
<evidence type="ECO:0000313" key="5">
    <source>
        <dbReference type="Proteomes" id="UP001326715"/>
    </source>
</evidence>
<gene>
    <name evidence="2" type="ORF">SAMN05661012_05555</name>
    <name evidence="3" type="ORF">SR876_00160</name>
</gene>
<proteinExistence type="predicted"/>
<dbReference type="RefSeq" id="WP_072364707.1">
    <property type="nucleotide sequence ID" value="NZ_CP139972.1"/>
</dbReference>
<protein>
    <submittedName>
        <fullName evidence="2">Uncharacterized protein</fullName>
    </submittedName>
</protein>
<name>A0A1K1SJJ6_9BACT</name>
<accession>A0A1K1SJJ6</accession>
<dbReference type="Proteomes" id="UP001326715">
    <property type="component" value="Chromosome"/>
</dbReference>
<evidence type="ECO:0000313" key="3">
    <source>
        <dbReference type="EMBL" id="WQG89893.1"/>
    </source>
</evidence>